<proteinExistence type="predicted"/>
<dbReference type="Proteomes" id="UP000177564">
    <property type="component" value="Unassembled WGS sequence"/>
</dbReference>
<name>A0A1F4XMU8_9BACT</name>
<evidence type="ECO:0000313" key="1">
    <source>
        <dbReference type="EMBL" id="OGC82966.1"/>
    </source>
</evidence>
<evidence type="ECO:0000313" key="2">
    <source>
        <dbReference type="Proteomes" id="UP000177564"/>
    </source>
</evidence>
<comment type="caution">
    <text evidence="1">The sequence shown here is derived from an EMBL/GenBank/DDBJ whole genome shotgun (WGS) entry which is preliminary data.</text>
</comment>
<dbReference type="EMBL" id="MEWU01000032">
    <property type="protein sequence ID" value="OGC82966.1"/>
    <property type="molecule type" value="Genomic_DNA"/>
</dbReference>
<dbReference type="AlphaFoldDB" id="A0A1F4XMU8"/>
<organism evidence="1 2">
    <name type="scientific">Candidatus Adlerbacteria bacterium RIFCSPHIGHO2_02_FULL_52_17</name>
    <dbReference type="NCBI Taxonomy" id="1797240"/>
    <lineage>
        <taxon>Bacteria</taxon>
        <taxon>Candidatus Adleribacteriota</taxon>
    </lineage>
</organism>
<sequence>MKKHLIDLNANPFVPTGCEVEEHQRTSYNSGLLKWDAAKIELYTDPSQQNGCYIAGSELRKKLAGKPVLNANVLDFLLDNPQLIPKSWKGIFRPIFFWGTIYHKLVDNPDAIDDGGRKYRVKLGAPIDALEKHHHFKKIYLVRSMYWADGGWHWSTLWLFHDCQGPAALRAS</sequence>
<protein>
    <submittedName>
        <fullName evidence="1">Uncharacterized protein</fullName>
    </submittedName>
</protein>
<reference evidence="1 2" key="1">
    <citation type="journal article" date="2016" name="Nat. Commun.">
        <title>Thousands of microbial genomes shed light on interconnected biogeochemical processes in an aquifer system.</title>
        <authorList>
            <person name="Anantharaman K."/>
            <person name="Brown C.T."/>
            <person name="Hug L.A."/>
            <person name="Sharon I."/>
            <person name="Castelle C.J."/>
            <person name="Probst A.J."/>
            <person name="Thomas B.C."/>
            <person name="Singh A."/>
            <person name="Wilkins M.J."/>
            <person name="Karaoz U."/>
            <person name="Brodie E.L."/>
            <person name="Williams K.H."/>
            <person name="Hubbard S.S."/>
            <person name="Banfield J.F."/>
        </authorList>
    </citation>
    <scope>NUCLEOTIDE SEQUENCE [LARGE SCALE GENOMIC DNA]</scope>
</reference>
<gene>
    <name evidence="1" type="ORF">A3D68_00790</name>
</gene>
<accession>A0A1F4XMU8</accession>